<feature type="domain" description="Heterokaryon incompatibility" evidence="1">
    <location>
        <begin position="79"/>
        <end position="228"/>
    </location>
</feature>
<gene>
    <name evidence="2" type="ORF">EJ08DRAFT_600872</name>
</gene>
<dbReference type="InterPro" id="IPR010730">
    <property type="entry name" value="HET"/>
</dbReference>
<dbReference type="PANTHER" id="PTHR33112:SF16">
    <property type="entry name" value="HETEROKARYON INCOMPATIBILITY DOMAIN-CONTAINING PROTEIN"/>
    <property type="match status" value="1"/>
</dbReference>
<organism evidence="2 3">
    <name type="scientific">Tothia fuscella</name>
    <dbReference type="NCBI Taxonomy" id="1048955"/>
    <lineage>
        <taxon>Eukaryota</taxon>
        <taxon>Fungi</taxon>
        <taxon>Dikarya</taxon>
        <taxon>Ascomycota</taxon>
        <taxon>Pezizomycotina</taxon>
        <taxon>Dothideomycetes</taxon>
        <taxon>Pleosporomycetidae</taxon>
        <taxon>Venturiales</taxon>
        <taxon>Cylindrosympodiaceae</taxon>
        <taxon>Tothia</taxon>
    </lineage>
</organism>
<feature type="non-terminal residue" evidence="2">
    <location>
        <position position="379"/>
    </location>
</feature>
<dbReference type="EMBL" id="MU007184">
    <property type="protein sequence ID" value="KAF2415752.1"/>
    <property type="molecule type" value="Genomic_DNA"/>
</dbReference>
<dbReference type="Proteomes" id="UP000800235">
    <property type="component" value="Unassembled WGS sequence"/>
</dbReference>
<evidence type="ECO:0000313" key="3">
    <source>
        <dbReference type="Proteomes" id="UP000800235"/>
    </source>
</evidence>
<comment type="caution">
    <text evidence="2">The sequence shown here is derived from an EMBL/GenBank/DDBJ whole genome shotgun (WGS) entry which is preliminary data.</text>
</comment>
<dbReference type="AlphaFoldDB" id="A0A9P4NDP7"/>
<protein>
    <submittedName>
        <fullName evidence="2">HET-domain-containing protein</fullName>
    </submittedName>
</protein>
<sequence length="379" mass="42733">MSVLDRHRRRVQLSTGSWQTLNDIHYWLRECEGAHSRCAIRQWELTRQLPTRLLEVGSFNTDPTVYLRSSTQISPDAKYATLSHCWGNNMPVRLTQDTLPAFYEGIHVAILPRTFRDAIVLTRALGLNYLWIDTLCIIQGPTGDWAAECALMSSVYRGSFVNIGANASTDSHGGLFCQRSWKSVTPLTGRLTYTPIGWHENPVVLYPHGGANILDRAPLGSRAWVAQERLLSPRTVHFLPHKVVWECDECFASESDVTGSLEGTPYINRRCLARPVSTHGNNTYTGDQFLATWDRIIRFYSGGQLTVATDKLVAISGVARYMQSTLWGDGPVSYHAGHWSYRFELQLTWYPSAFSVGSRAQTYVAPSWSWASYNGEVFM</sequence>
<dbReference type="OrthoDB" id="5362512at2759"/>
<reference evidence="2" key="1">
    <citation type="journal article" date="2020" name="Stud. Mycol.">
        <title>101 Dothideomycetes genomes: a test case for predicting lifestyles and emergence of pathogens.</title>
        <authorList>
            <person name="Haridas S."/>
            <person name="Albert R."/>
            <person name="Binder M."/>
            <person name="Bloem J."/>
            <person name="Labutti K."/>
            <person name="Salamov A."/>
            <person name="Andreopoulos B."/>
            <person name="Baker S."/>
            <person name="Barry K."/>
            <person name="Bills G."/>
            <person name="Bluhm B."/>
            <person name="Cannon C."/>
            <person name="Castanera R."/>
            <person name="Culley D."/>
            <person name="Daum C."/>
            <person name="Ezra D."/>
            <person name="Gonzalez J."/>
            <person name="Henrissat B."/>
            <person name="Kuo A."/>
            <person name="Liang C."/>
            <person name="Lipzen A."/>
            <person name="Lutzoni F."/>
            <person name="Magnuson J."/>
            <person name="Mondo S."/>
            <person name="Nolan M."/>
            <person name="Ohm R."/>
            <person name="Pangilinan J."/>
            <person name="Park H.-J."/>
            <person name="Ramirez L."/>
            <person name="Alfaro M."/>
            <person name="Sun H."/>
            <person name="Tritt A."/>
            <person name="Yoshinaga Y."/>
            <person name="Zwiers L.-H."/>
            <person name="Turgeon B."/>
            <person name="Goodwin S."/>
            <person name="Spatafora J."/>
            <person name="Crous P."/>
            <person name="Grigoriev I."/>
        </authorList>
    </citation>
    <scope>NUCLEOTIDE SEQUENCE</scope>
    <source>
        <strain evidence="2">CBS 130266</strain>
    </source>
</reference>
<evidence type="ECO:0000259" key="1">
    <source>
        <dbReference type="Pfam" id="PF06985"/>
    </source>
</evidence>
<proteinExistence type="predicted"/>
<evidence type="ECO:0000313" key="2">
    <source>
        <dbReference type="EMBL" id="KAF2415752.1"/>
    </source>
</evidence>
<dbReference type="PANTHER" id="PTHR33112">
    <property type="entry name" value="DOMAIN PROTEIN, PUTATIVE-RELATED"/>
    <property type="match status" value="1"/>
</dbReference>
<dbReference type="Pfam" id="PF06985">
    <property type="entry name" value="HET"/>
    <property type="match status" value="1"/>
</dbReference>
<keyword evidence="3" id="KW-1185">Reference proteome</keyword>
<accession>A0A9P4NDP7</accession>
<name>A0A9P4NDP7_9PEZI</name>